<evidence type="ECO:0000256" key="1">
    <source>
        <dbReference type="SAM" id="SignalP"/>
    </source>
</evidence>
<keyword evidence="1" id="KW-0732">Signal</keyword>
<accession>A0A5K1UJ71</accession>
<dbReference type="VEuPathDB" id="AmoebaDB:EHI7A_007490"/>
<comment type="caution">
    <text evidence="2">The sequence shown here is derived from an EMBL/GenBank/DDBJ whole genome shotgun (WGS) entry which is preliminary data.</text>
</comment>
<dbReference type="VEuPathDB" id="AmoebaDB:KM1_018350"/>
<dbReference type="VEuPathDB" id="AmoebaDB:EHI8A_067920"/>
<evidence type="ECO:0000313" key="3">
    <source>
        <dbReference type="Proteomes" id="UP000078387"/>
    </source>
</evidence>
<sequence>MKIVIVIFVFCLVYQVVSYSLCSGKIYYRPNCIKNDIEYISEDIEKCGSIRTGLESIGITTDSTKYIDICGSSAIKYCVYVDKESHVFLTTANGLRPNATCSLTNKKFITNLCECSKELNTRCINTQKFKVADCISNGIRQRKKTLVIVMLITLFIIY</sequence>
<dbReference type="OMA" id="ANECSST"/>
<name>A0A5K1UJ71_ENTHI</name>
<proteinExistence type="predicted"/>
<gene>
    <name evidence="2" type="ORF">CL6EHI_086170</name>
</gene>
<dbReference type="VEuPathDB" id="AmoebaDB:EHI_086170"/>
<feature type="chain" id="PRO_5023868439" evidence="1">
    <location>
        <begin position="19"/>
        <end position="158"/>
    </location>
</feature>
<feature type="signal peptide" evidence="1">
    <location>
        <begin position="1"/>
        <end position="18"/>
    </location>
</feature>
<organism evidence="2 3">
    <name type="scientific">Entamoeba histolytica</name>
    <dbReference type="NCBI Taxonomy" id="5759"/>
    <lineage>
        <taxon>Eukaryota</taxon>
        <taxon>Amoebozoa</taxon>
        <taxon>Evosea</taxon>
        <taxon>Archamoebae</taxon>
        <taxon>Mastigamoebida</taxon>
        <taxon>Entamoebidae</taxon>
        <taxon>Entamoeba</taxon>
    </lineage>
</organism>
<dbReference type="VEuPathDB" id="AmoebaDB:EHI5A_017900"/>
<dbReference type="EMBL" id="BDEQ01000001">
    <property type="protein sequence ID" value="GAT95752.1"/>
    <property type="molecule type" value="Genomic_DNA"/>
</dbReference>
<evidence type="ECO:0000313" key="2">
    <source>
        <dbReference type="EMBL" id="GAT95752.1"/>
    </source>
</evidence>
<dbReference type="AlphaFoldDB" id="A0A5K1UJ71"/>
<dbReference type="Proteomes" id="UP000078387">
    <property type="component" value="Unassembled WGS sequence"/>
</dbReference>
<reference evidence="2 3" key="1">
    <citation type="submission" date="2016-05" db="EMBL/GenBank/DDBJ databases">
        <title>First whole genome sequencing of Entamoeba histolytica HM1:IMSS-clone-6.</title>
        <authorList>
            <person name="Mukherjee Avik.K."/>
            <person name="Izumyama S."/>
            <person name="Nakada-Tsukui K."/>
            <person name="Nozaki T."/>
        </authorList>
    </citation>
    <scope>NUCLEOTIDE SEQUENCE [LARGE SCALE GENOMIC DNA]</scope>
    <source>
        <strain evidence="2 3">HM1:IMSS clone 6</strain>
    </source>
</reference>
<protein>
    <submittedName>
        <fullName evidence="2">Uncharacterized protein</fullName>
    </submittedName>
</protein>